<evidence type="ECO:0000313" key="2">
    <source>
        <dbReference type="EMBL" id="QQR92885.1"/>
    </source>
</evidence>
<organism evidence="2">
    <name type="scientific">Candidatus Iainarchaeum sp</name>
    <dbReference type="NCBI Taxonomy" id="3101447"/>
    <lineage>
        <taxon>Archaea</taxon>
        <taxon>Candidatus Iainarchaeota</taxon>
        <taxon>Candidatus Iainarchaeia</taxon>
        <taxon>Candidatus Iainarchaeales</taxon>
        <taxon>Candidatus Iainarchaeaceae</taxon>
        <taxon>Candidatus Iainarchaeum</taxon>
    </lineage>
</organism>
<dbReference type="Pfam" id="PF01850">
    <property type="entry name" value="PIN"/>
    <property type="match status" value="1"/>
</dbReference>
<dbReference type="Gene3D" id="3.40.50.1010">
    <property type="entry name" value="5'-nuclease"/>
    <property type="match status" value="1"/>
</dbReference>
<dbReference type="AlphaFoldDB" id="A0A7T9I1Y4"/>
<protein>
    <submittedName>
        <fullName evidence="2">PIN domain-containing protein</fullName>
    </submittedName>
</protein>
<dbReference type="Proteomes" id="UP000596004">
    <property type="component" value="Chromosome"/>
</dbReference>
<reference evidence="2" key="1">
    <citation type="submission" date="2020-11" db="EMBL/GenBank/DDBJ databases">
        <title>Connecting structure to function with the recovery of over 1000 high-quality activated sludge metagenome-assembled genomes encoding full-length rRNA genes using long-read sequencing.</title>
        <authorList>
            <person name="Singleton C.M."/>
            <person name="Petriglieri F."/>
            <person name="Kristensen J.M."/>
            <person name="Kirkegaard R.H."/>
            <person name="Michaelsen T.Y."/>
            <person name="Andersen M.H."/>
            <person name="Karst S.M."/>
            <person name="Dueholm M.S."/>
            <person name="Nielsen P.H."/>
            <person name="Albertsen M."/>
        </authorList>
    </citation>
    <scope>NUCLEOTIDE SEQUENCE</scope>
    <source>
        <strain evidence="2">Fred_18-Q3-R57-64_BAT3C.431</strain>
    </source>
</reference>
<dbReference type="InterPro" id="IPR002716">
    <property type="entry name" value="PIN_dom"/>
</dbReference>
<dbReference type="InterPro" id="IPR029060">
    <property type="entry name" value="PIN-like_dom_sf"/>
</dbReference>
<dbReference type="SUPFAM" id="SSF88723">
    <property type="entry name" value="PIN domain-like"/>
    <property type="match status" value="1"/>
</dbReference>
<feature type="domain" description="PIN" evidence="1">
    <location>
        <begin position="8"/>
        <end position="133"/>
    </location>
</feature>
<name>A0A7T9I1Y4_9ARCH</name>
<sequence>MTATDVPFIDTNILVHAYRLDDKEKHTIAKRILAACFNGTRRLVISNQVLGEFVRVMSHKVENPLPLEEIRRIVAEILISPNWKKIDYTTDTIERALSLQKKAYSWDLVIAQTMQENGFTLIYTENTKDFASIPGIKTLNPFA</sequence>
<proteinExistence type="predicted"/>
<dbReference type="EMBL" id="CP064981">
    <property type="protein sequence ID" value="QQR92885.1"/>
    <property type="molecule type" value="Genomic_DNA"/>
</dbReference>
<accession>A0A7T9I1Y4</accession>
<gene>
    <name evidence="2" type="ORF">IPJ89_01410</name>
</gene>
<evidence type="ECO:0000259" key="1">
    <source>
        <dbReference type="Pfam" id="PF01850"/>
    </source>
</evidence>